<dbReference type="Proteomes" id="UP000000323">
    <property type="component" value="Chromosome 1"/>
</dbReference>
<feature type="transmembrane region" description="Helical" evidence="10">
    <location>
        <begin position="398"/>
        <end position="416"/>
    </location>
</feature>
<dbReference type="AlphaFoldDB" id="D1CFE6"/>
<evidence type="ECO:0000313" key="15">
    <source>
        <dbReference type="Proteomes" id="UP000000323"/>
    </source>
</evidence>
<evidence type="ECO:0000256" key="2">
    <source>
        <dbReference type="ARBA" id="ARBA00005751"/>
    </source>
</evidence>
<dbReference type="SUPFAM" id="SSF103491">
    <property type="entry name" value="Preprotein translocase SecY subunit"/>
    <property type="match status" value="1"/>
</dbReference>
<keyword evidence="10" id="KW-1003">Cell membrane</keyword>
<keyword evidence="15" id="KW-1185">Reference proteome</keyword>
<accession>D1CFE6</accession>
<evidence type="ECO:0000256" key="12">
    <source>
        <dbReference type="RuleBase" id="RU003484"/>
    </source>
</evidence>
<dbReference type="OrthoDB" id="9809248at2"/>
<sequence>MLQALVNAWRLPDLRRRILFTLGILVIFRALAQITIPGVDLERLRNLFEQNQTLNLLNIFSGGTIRHFSIVAMGVYPYITASIIMQLLIPVIPSLMELSKEGGEQGRIKINQYTHYLTVPLAALQAYGQASLLHSQGVIPEFGLFGPSWLTTLSLIASMTAGTMLLVWMGELITEQGIGNGVSIIIFGGIVANLPSIAGQVLSGGTAFISFFQILAIVVVTVITIAGIVLITLGERRIPIQYTRRVRGARIVRGGGSTHLPLRVNYAGMIPLIFAISIMIFPSTVASFFLGARSQIIRDIAQWVQATFNPESLLYQVGYFFLVVVFTYFYTMVIFQQQNIPENLQRQGGFIPGIRPGRPTAVYLQKVLNRITLIGALFLGFVAILPWLVGIVTGLNNVLISSTALLIVVGVAIDTMRQLEAQLLMRRYEGFIK</sequence>
<dbReference type="NCBIfam" id="TIGR00967">
    <property type="entry name" value="3a0501s007"/>
    <property type="match status" value="1"/>
</dbReference>
<protein>
    <recommendedName>
        <fullName evidence="9 10">Protein translocase subunit SecY</fullName>
    </recommendedName>
</protein>
<dbReference type="EMBL" id="CP001825">
    <property type="protein sequence ID" value="ACZ41652.1"/>
    <property type="molecule type" value="Genomic_DNA"/>
</dbReference>
<dbReference type="GO" id="GO:0065002">
    <property type="term" value="P:intracellular protein transmembrane transport"/>
    <property type="evidence" value="ECO:0007669"/>
    <property type="project" value="UniProtKB-UniRule"/>
</dbReference>
<feature type="transmembrane region" description="Helical" evidence="10">
    <location>
        <begin position="371"/>
        <end position="392"/>
    </location>
</feature>
<dbReference type="PROSITE" id="PS00755">
    <property type="entry name" value="SECY_1"/>
    <property type="match status" value="1"/>
</dbReference>
<dbReference type="InterPro" id="IPR026593">
    <property type="entry name" value="SecY"/>
</dbReference>
<evidence type="ECO:0000256" key="1">
    <source>
        <dbReference type="ARBA" id="ARBA00004141"/>
    </source>
</evidence>
<evidence type="ECO:0000256" key="7">
    <source>
        <dbReference type="ARBA" id="ARBA00023010"/>
    </source>
</evidence>
<dbReference type="PIRSF" id="PIRSF004557">
    <property type="entry name" value="SecY"/>
    <property type="match status" value="1"/>
</dbReference>
<keyword evidence="6 10" id="KW-1133">Transmembrane helix</keyword>
<reference evidence="15" key="1">
    <citation type="journal article" date="2010" name="Stand. Genomic Sci.">
        <title>Complete genome sequence of 'Thermobaculum terrenum' type strain (YNP1).</title>
        <authorList>
            <person name="Kiss H."/>
            <person name="Cleland D."/>
            <person name="Lapidus A."/>
            <person name="Lucas S."/>
            <person name="Glavina Del Rio T."/>
            <person name="Nolan M."/>
            <person name="Tice H."/>
            <person name="Han C."/>
            <person name="Goodwin L."/>
            <person name="Pitluck S."/>
            <person name="Liolios K."/>
            <person name="Ivanova N."/>
            <person name="Mavromatis K."/>
            <person name="Ovchinnikova G."/>
            <person name="Pati A."/>
            <person name="Chen A."/>
            <person name="Palaniappan K."/>
            <person name="Land M."/>
            <person name="Hauser L."/>
            <person name="Chang Y."/>
            <person name="Jeffries C."/>
            <person name="Lu M."/>
            <person name="Brettin T."/>
            <person name="Detter J."/>
            <person name="Goker M."/>
            <person name="Tindall B."/>
            <person name="Beck B."/>
            <person name="McDermott T."/>
            <person name="Woyke T."/>
            <person name="Bristow J."/>
            <person name="Eisen J."/>
            <person name="Markowitz V."/>
            <person name="Hugenholtz P."/>
            <person name="Kyrpides N."/>
            <person name="Klenk H."/>
            <person name="Cheng J."/>
        </authorList>
    </citation>
    <scope>NUCLEOTIDE SEQUENCE [LARGE SCALE GENOMIC DNA]</scope>
    <source>
        <strain evidence="15">ATCC BAA-798 / YNP1</strain>
    </source>
</reference>
<comment type="function">
    <text evidence="10 11">The central subunit of the protein translocation channel SecYEG. Consists of two halves formed by TMs 1-5 and 6-10. These two domains form a lateral gate at the front which open onto the bilayer between TMs 2 and 7, and are clamped together by SecE at the back. The channel is closed by both a pore ring composed of hydrophobic SecY resides and a short helix (helix 2A) on the extracellular side of the membrane which forms a plug. The plug probably moves laterally to allow the channel to open. The ring and the pore may move independently.</text>
</comment>
<evidence type="ECO:0000256" key="10">
    <source>
        <dbReference type="HAMAP-Rule" id="MF_01465"/>
    </source>
</evidence>
<dbReference type="KEGG" id="ttr:Tter_0735"/>
<feature type="transmembrane region" description="Helical" evidence="10">
    <location>
        <begin position="208"/>
        <end position="234"/>
    </location>
</feature>
<dbReference type="Pfam" id="PF00344">
    <property type="entry name" value="SecY"/>
    <property type="match status" value="1"/>
</dbReference>
<dbReference type="InterPro" id="IPR023201">
    <property type="entry name" value="SecY_dom_sf"/>
</dbReference>
<feature type="transmembrane region" description="Helical" evidence="10">
    <location>
        <begin position="181"/>
        <end position="202"/>
    </location>
</feature>
<evidence type="ECO:0000256" key="3">
    <source>
        <dbReference type="ARBA" id="ARBA00022448"/>
    </source>
</evidence>
<dbReference type="PROSITE" id="PS00756">
    <property type="entry name" value="SECY_2"/>
    <property type="match status" value="1"/>
</dbReference>
<dbReference type="GO" id="GO:0043952">
    <property type="term" value="P:protein transport by the Sec complex"/>
    <property type="evidence" value="ECO:0007669"/>
    <property type="project" value="UniProtKB-UniRule"/>
</dbReference>
<comment type="subcellular location">
    <subcellularLocation>
        <location evidence="10">Cell membrane</location>
        <topology evidence="10">Multi-pass membrane protein</topology>
    </subcellularLocation>
    <subcellularLocation>
        <location evidence="1 12">Membrane</location>
        <topology evidence="1 12">Multi-pass membrane protein</topology>
    </subcellularLocation>
</comment>
<dbReference type="InterPro" id="IPR002208">
    <property type="entry name" value="SecY/SEC61-alpha"/>
</dbReference>
<keyword evidence="8 10" id="KW-0472">Membrane</keyword>
<dbReference type="STRING" id="525904.Tter_0735"/>
<organism evidence="14 15">
    <name type="scientific">Thermobaculum terrenum (strain ATCC BAA-798 / CCMEE 7001 / YNP1)</name>
    <dbReference type="NCBI Taxonomy" id="525904"/>
    <lineage>
        <taxon>Bacteria</taxon>
        <taxon>Bacillati</taxon>
        <taxon>Chloroflexota</taxon>
        <taxon>Chloroflexia</taxon>
        <taxon>Candidatus Thermobaculales</taxon>
        <taxon>Candidatus Thermobaculaceae</taxon>
        <taxon>Thermobaculum</taxon>
    </lineage>
</organism>
<feature type="transmembrane region" description="Helical" evidence="10">
    <location>
        <begin position="272"/>
        <end position="293"/>
    </location>
</feature>
<feature type="transmembrane region" description="Helical" evidence="10">
    <location>
        <begin position="150"/>
        <end position="169"/>
    </location>
</feature>
<dbReference type="FunFam" id="1.10.3370.10:FF:000001">
    <property type="entry name" value="Preprotein translocase subunit SecY"/>
    <property type="match status" value="1"/>
</dbReference>
<evidence type="ECO:0000256" key="8">
    <source>
        <dbReference type="ARBA" id="ARBA00023136"/>
    </source>
</evidence>
<proteinExistence type="inferred from homology"/>
<dbReference type="InterPro" id="IPR030659">
    <property type="entry name" value="SecY_CS"/>
</dbReference>
<evidence type="ECO:0000256" key="4">
    <source>
        <dbReference type="ARBA" id="ARBA00022692"/>
    </source>
</evidence>
<evidence type="ECO:0000256" key="11">
    <source>
        <dbReference type="RuleBase" id="RU000537"/>
    </source>
</evidence>
<comment type="subunit">
    <text evidence="10">Component of the Sec protein translocase complex. Heterotrimer consisting of SecY, SecE and SecG subunits. The heterotrimers can form oligomers, although 1 heterotrimer is thought to be able to translocate proteins. Interacts with the ribosome. Interacts with SecDF, and other proteins may be involved. Interacts with SecA.</text>
</comment>
<evidence type="ECO:0000256" key="6">
    <source>
        <dbReference type="ARBA" id="ARBA00022989"/>
    </source>
</evidence>
<keyword evidence="3 10" id="KW-0813">Transport</keyword>
<keyword evidence="5 10" id="KW-0653">Protein transport</keyword>
<keyword evidence="4 10" id="KW-0812">Transmembrane</keyword>
<evidence type="ECO:0000256" key="9">
    <source>
        <dbReference type="ARBA" id="ARBA00039733"/>
    </source>
</evidence>
<dbReference type="PANTHER" id="PTHR10906">
    <property type="entry name" value="SECY/SEC61-ALPHA FAMILY MEMBER"/>
    <property type="match status" value="1"/>
</dbReference>
<dbReference type="Gene3D" id="1.10.3370.10">
    <property type="entry name" value="SecY subunit domain"/>
    <property type="match status" value="1"/>
</dbReference>
<feature type="transmembrane region" description="Helical" evidence="10">
    <location>
        <begin position="313"/>
        <end position="335"/>
    </location>
</feature>
<feature type="transmembrane region" description="Helical" evidence="10">
    <location>
        <begin position="113"/>
        <end position="130"/>
    </location>
</feature>
<dbReference type="RefSeq" id="WP_012874687.1">
    <property type="nucleotide sequence ID" value="NC_013525.1"/>
</dbReference>
<evidence type="ECO:0000256" key="5">
    <source>
        <dbReference type="ARBA" id="ARBA00022927"/>
    </source>
</evidence>
<dbReference type="GO" id="GO:0005886">
    <property type="term" value="C:plasma membrane"/>
    <property type="evidence" value="ECO:0007669"/>
    <property type="project" value="UniProtKB-SubCell"/>
</dbReference>
<evidence type="ECO:0000313" key="14">
    <source>
        <dbReference type="EMBL" id="ACZ41652.1"/>
    </source>
</evidence>
<dbReference type="PRINTS" id="PR00303">
    <property type="entry name" value="SECYTRNLCASE"/>
</dbReference>
<dbReference type="eggNOG" id="COG0201">
    <property type="taxonomic scope" value="Bacteria"/>
</dbReference>
<dbReference type="GO" id="GO:0006605">
    <property type="term" value="P:protein targeting"/>
    <property type="evidence" value="ECO:0007669"/>
    <property type="project" value="UniProtKB-UniRule"/>
</dbReference>
<dbReference type="HOGENOM" id="CLU_030313_0_0_0"/>
<comment type="similarity">
    <text evidence="2 10 13">Belongs to the SecY/SEC61-alpha family.</text>
</comment>
<feature type="transmembrane region" description="Helical" evidence="10">
    <location>
        <begin position="70"/>
        <end position="92"/>
    </location>
</feature>
<gene>
    <name evidence="10" type="primary">secY</name>
    <name evidence="14" type="ordered locus">Tter_0735</name>
</gene>
<keyword evidence="7 10" id="KW-0811">Translocation</keyword>
<comment type="caution">
    <text evidence="10">Lacks conserved residue(s) required for the propagation of feature annotation.</text>
</comment>
<name>D1CFE6_THET1</name>
<dbReference type="HAMAP" id="MF_01465">
    <property type="entry name" value="SecY"/>
    <property type="match status" value="1"/>
</dbReference>
<evidence type="ECO:0000256" key="13">
    <source>
        <dbReference type="RuleBase" id="RU004349"/>
    </source>
</evidence>